<dbReference type="InterPro" id="IPR050266">
    <property type="entry name" value="AB_hydrolase_sf"/>
</dbReference>
<accession>A0A7W5P729</accession>
<dbReference type="SUPFAM" id="SSF53474">
    <property type="entry name" value="alpha/beta-Hydrolases"/>
    <property type="match status" value="1"/>
</dbReference>
<dbReference type="Proteomes" id="UP000565572">
    <property type="component" value="Unassembled WGS sequence"/>
</dbReference>
<dbReference type="GO" id="GO:0016020">
    <property type="term" value="C:membrane"/>
    <property type="evidence" value="ECO:0007669"/>
    <property type="project" value="TreeGrafter"/>
</dbReference>
<dbReference type="AlphaFoldDB" id="A0A7W5P729"/>
<evidence type="ECO:0000259" key="1">
    <source>
        <dbReference type="Pfam" id="PF12697"/>
    </source>
</evidence>
<comment type="caution">
    <text evidence="2">The sequence shown here is derived from an EMBL/GenBank/DDBJ whole genome shotgun (WGS) entry which is preliminary data.</text>
</comment>
<dbReference type="InterPro" id="IPR000073">
    <property type="entry name" value="AB_hydrolase_1"/>
</dbReference>
<dbReference type="GO" id="GO:0046464">
    <property type="term" value="P:acylglycerol catabolic process"/>
    <property type="evidence" value="ECO:0007669"/>
    <property type="project" value="TreeGrafter"/>
</dbReference>
<dbReference type="Gene3D" id="3.40.50.1820">
    <property type="entry name" value="alpha/beta hydrolase"/>
    <property type="match status" value="1"/>
</dbReference>
<reference evidence="2 3" key="1">
    <citation type="submission" date="2020-08" db="EMBL/GenBank/DDBJ databases">
        <title>Sequencing the genomes of 1000 actinobacteria strains.</title>
        <authorList>
            <person name="Klenk H.-P."/>
        </authorList>
    </citation>
    <scope>NUCLEOTIDE SEQUENCE [LARGE SCALE GENOMIC DNA]</scope>
    <source>
        <strain evidence="2 3">DSM 11053</strain>
    </source>
</reference>
<dbReference type="PANTHER" id="PTHR43798">
    <property type="entry name" value="MONOACYLGLYCEROL LIPASE"/>
    <property type="match status" value="1"/>
</dbReference>
<protein>
    <submittedName>
        <fullName evidence="2">Pimeloyl-ACP methyl ester carboxylesterase</fullName>
    </submittedName>
</protein>
<organism evidence="2 3">
    <name type="scientific">Microlunatus antarcticus</name>
    <dbReference type="NCBI Taxonomy" id="53388"/>
    <lineage>
        <taxon>Bacteria</taxon>
        <taxon>Bacillati</taxon>
        <taxon>Actinomycetota</taxon>
        <taxon>Actinomycetes</taxon>
        <taxon>Propionibacteriales</taxon>
        <taxon>Propionibacteriaceae</taxon>
        <taxon>Microlunatus</taxon>
    </lineage>
</organism>
<dbReference type="Pfam" id="PF12697">
    <property type="entry name" value="Abhydrolase_6"/>
    <property type="match status" value="1"/>
</dbReference>
<name>A0A7W5P729_9ACTN</name>
<dbReference type="GO" id="GO:0047372">
    <property type="term" value="F:monoacylglycerol lipase activity"/>
    <property type="evidence" value="ECO:0007669"/>
    <property type="project" value="TreeGrafter"/>
</dbReference>
<dbReference type="EMBL" id="JACHZG010000001">
    <property type="protein sequence ID" value="MBB3327154.1"/>
    <property type="molecule type" value="Genomic_DNA"/>
</dbReference>
<feature type="domain" description="AB hydrolase-1" evidence="1">
    <location>
        <begin position="24"/>
        <end position="270"/>
    </location>
</feature>
<evidence type="ECO:0000313" key="3">
    <source>
        <dbReference type="Proteomes" id="UP000565572"/>
    </source>
</evidence>
<proteinExistence type="predicted"/>
<dbReference type="RefSeq" id="WP_183338181.1">
    <property type="nucleotide sequence ID" value="NZ_JACHZG010000001.1"/>
</dbReference>
<evidence type="ECO:0000313" key="2">
    <source>
        <dbReference type="EMBL" id="MBB3327154.1"/>
    </source>
</evidence>
<gene>
    <name evidence="2" type="ORF">FHX39_002098</name>
</gene>
<keyword evidence="3" id="KW-1185">Reference proteome</keyword>
<dbReference type="InterPro" id="IPR029058">
    <property type="entry name" value="AB_hydrolase_fold"/>
</dbReference>
<dbReference type="PANTHER" id="PTHR43798:SF5">
    <property type="entry name" value="MONOACYLGLYCEROL LIPASE ABHD6"/>
    <property type="match status" value="1"/>
</dbReference>
<sequence length="282" mass="29456">MPLTQLAGLAVRTWGDVSPEQPTVVALHGLTSTSAVWADLAARLPTVPVVAPDLPGRGGSVDVPVAPGLAGLAGAVVRAVDALGLRRVVVVGHSMGAFLAPLVVQQLGERVVAVVLLDGGVPPERSVLLRPLVVRALFTLQMRRTVRTWPDVDAYTRVAEGGAAAHRPDLHAGFHAWSEAVLEPHAGGFRPRLDVRRLVADAVDTLGRPAHLPELRATAAPVHLIAAARGADDTRPAFLSDGAIAAGQEVLPGLTWERAQANHATVLFEPATASVVTDLLSR</sequence>